<evidence type="ECO:0000313" key="6">
    <source>
        <dbReference type="EMBL" id="RZC66103.1"/>
    </source>
</evidence>
<dbReference type="FunFam" id="2.60.40.420:FF:000034">
    <property type="entry name" value="Cupredoxin superfamily protein"/>
    <property type="match status" value="1"/>
</dbReference>
<dbReference type="EMBL" id="CM010720">
    <property type="protein sequence ID" value="RZC66103.1"/>
    <property type="molecule type" value="Genomic_DNA"/>
</dbReference>
<dbReference type="Proteomes" id="UP000316621">
    <property type="component" value="Chromosome 6"/>
</dbReference>
<accession>A0A4Y7JYE7</accession>
<dbReference type="Gramene" id="RZC66103">
    <property type="protein sequence ID" value="RZC66103"/>
    <property type="gene ID" value="C5167_009790"/>
</dbReference>
<name>A0A4Y7JYE7_PAPSO</name>
<dbReference type="OrthoDB" id="1921208at2759"/>
<dbReference type="PANTHER" id="PTHR33021">
    <property type="entry name" value="BLUE COPPER PROTEIN"/>
    <property type="match status" value="1"/>
</dbReference>
<evidence type="ECO:0000259" key="5">
    <source>
        <dbReference type="PROSITE" id="PS51485"/>
    </source>
</evidence>
<dbReference type="GO" id="GO:0005886">
    <property type="term" value="C:plasma membrane"/>
    <property type="evidence" value="ECO:0007669"/>
    <property type="project" value="TreeGrafter"/>
</dbReference>
<keyword evidence="2" id="KW-0325">Glycoprotein</keyword>
<feature type="chain" id="PRO_5021491691" description="Phytocyanin domain-containing protein" evidence="4">
    <location>
        <begin position="25"/>
        <end position="346"/>
    </location>
</feature>
<organism evidence="6 7">
    <name type="scientific">Papaver somniferum</name>
    <name type="common">Opium poppy</name>
    <dbReference type="NCBI Taxonomy" id="3469"/>
    <lineage>
        <taxon>Eukaryota</taxon>
        <taxon>Viridiplantae</taxon>
        <taxon>Streptophyta</taxon>
        <taxon>Embryophyta</taxon>
        <taxon>Tracheophyta</taxon>
        <taxon>Spermatophyta</taxon>
        <taxon>Magnoliopsida</taxon>
        <taxon>Ranunculales</taxon>
        <taxon>Papaveraceae</taxon>
        <taxon>Papaveroideae</taxon>
        <taxon>Papaver</taxon>
    </lineage>
</organism>
<evidence type="ECO:0000256" key="3">
    <source>
        <dbReference type="SAM" id="MobiDB-lite"/>
    </source>
</evidence>
<proteinExistence type="predicted"/>
<dbReference type="Gene3D" id="2.60.40.420">
    <property type="entry name" value="Cupredoxins - blue copper proteins"/>
    <property type="match status" value="2"/>
</dbReference>
<feature type="domain" description="Phytocyanin" evidence="5">
    <location>
        <begin position="25"/>
        <end position="126"/>
    </location>
</feature>
<feature type="domain" description="Phytocyanin" evidence="5">
    <location>
        <begin position="178"/>
        <end position="279"/>
    </location>
</feature>
<dbReference type="SUPFAM" id="SSF49503">
    <property type="entry name" value="Cupredoxins"/>
    <property type="match status" value="2"/>
</dbReference>
<feature type="signal peptide" evidence="4">
    <location>
        <begin position="1"/>
        <end position="24"/>
    </location>
</feature>
<evidence type="ECO:0000256" key="4">
    <source>
        <dbReference type="SAM" id="SignalP"/>
    </source>
</evidence>
<dbReference type="OMA" id="WASRKTF"/>
<evidence type="ECO:0000256" key="2">
    <source>
        <dbReference type="ARBA" id="ARBA00023180"/>
    </source>
</evidence>
<gene>
    <name evidence="6" type="ORF">C5167_009790</name>
</gene>
<dbReference type="PANTHER" id="PTHR33021:SF339">
    <property type="entry name" value="OS07G0570600 PROTEIN"/>
    <property type="match status" value="1"/>
</dbReference>
<dbReference type="InterPro" id="IPR039391">
    <property type="entry name" value="Phytocyanin-like"/>
</dbReference>
<dbReference type="Pfam" id="PF02298">
    <property type="entry name" value="Cu_bind_like"/>
    <property type="match status" value="2"/>
</dbReference>
<keyword evidence="7" id="KW-1185">Reference proteome</keyword>
<evidence type="ECO:0000256" key="1">
    <source>
        <dbReference type="ARBA" id="ARBA00023157"/>
    </source>
</evidence>
<evidence type="ECO:0000313" key="7">
    <source>
        <dbReference type="Proteomes" id="UP000316621"/>
    </source>
</evidence>
<feature type="region of interest" description="Disordered" evidence="3">
    <location>
        <begin position="140"/>
        <end position="163"/>
    </location>
</feature>
<dbReference type="GO" id="GO:0009055">
    <property type="term" value="F:electron transfer activity"/>
    <property type="evidence" value="ECO:0007669"/>
    <property type="project" value="InterPro"/>
</dbReference>
<dbReference type="AlphaFoldDB" id="A0A4Y7JYE7"/>
<keyword evidence="1" id="KW-1015">Disulfide bond</keyword>
<dbReference type="CDD" id="cd04216">
    <property type="entry name" value="Phytocyanin"/>
    <property type="match status" value="1"/>
</dbReference>
<feature type="compositionally biased region" description="Low complexity" evidence="3">
    <location>
        <begin position="145"/>
        <end position="163"/>
    </location>
</feature>
<dbReference type="InterPro" id="IPR008972">
    <property type="entry name" value="Cupredoxin"/>
</dbReference>
<sequence>MGFNSKFLFSLLILVIAVPLMVNGIVWNVGDDAGWSGQSQLDYTDWAAKPAFIVGDDSLRFVYDPYTTNVLEVSFTDYRRCDATSPLATYNSGNDTIPITKPEQFFISGNPVDCKNGLRIDIMATNSPYLRYLRSGHEGIPEDPSIGGSTTTQTSDSSTGGAASTPAMFAPPLMVNGFFWKVGNAGGWSGQSQYNYTDWALQPAFLVGDSLEFVYNPNITNVMEVTYCDFESCDATSPLATYNTGFDEVPITKVGHQYFISGNPVDCRNGLKVDIMATNSEYIRNFRTEPAFGLGYFVVPGSGWPYDEGADINGAISCDSDSYTASTPTMSPTSSTEACLNCYYAA</sequence>
<reference evidence="6 7" key="1">
    <citation type="journal article" date="2018" name="Science">
        <title>The opium poppy genome and morphinan production.</title>
        <authorList>
            <person name="Guo L."/>
            <person name="Winzer T."/>
            <person name="Yang X."/>
            <person name="Li Y."/>
            <person name="Ning Z."/>
            <person name="He Z."/>
            <person name="Teodor R."/>
            <person name="Lu Y."/>
            <person name="Bowser T.A."/>
            <person name="Graham I.A."/>
            <person name="Ye K."/>
        </authorList>
    </citation>
    <scope>NUCLEOTIDE SEQUENCE [LARGE SCALE GENOMIC DNA]</scope>
    <source>
        <strain evidence="7">cv. HN1</strain>
        <tissue evidence="6">Leaves</tissue>
    </source>
</reference>
<protein>
    <recommendedName>
        <fullName evidence="5">Phytocyanin domain-containing protein</fullName>
    </recommendedName>
</protein>
<dbReference type="InterPro" id="IPR003245">
    <property type="entry name" value="Phytocyanin_dom"/>
</dbReference>
<keyword evidence="4" id="KW-0732">Signal</keyword>
<dbReference type="PROSITE" id="PS51485">
    <property type="entry name" value="PHYTOCYANIN"/>
    <property type="match status" value="2"/>
</dbReference>